<dbReference type="KEGG" id="awd:AWOD_II_0251"/>
<dbReference type="PATRIC" id="fig|80852.17.peg.3002"/>
<reference evidence="3" key="1">
    <citation type="submission" date="2014-09" db="EMBL/GenBank/DDBJ databases">
        <authorList>
            <person name="Hjerde E."/>
        </authorList>
    </citation>
    <scope>NUCLEOTIDE SEQUENCE [LARGE SCALE GENOMIC DNA]</scope>
    <source>
        <strain evidence="3">06/09/139</strain>
    </source>
</reference>
<dbReference type="STRING" id="80852.AWOD_II_0251"/>
<accession>A0A090I5Q3</accession>
<evidence type="ECO:0000313" key="3">
    <source>
        <dbReference type="Proteomes" id="UP000032427"/>
    </source>
</evidence>
<proteinExistence type="predicted"/>
<dbReference type="SUPFAM" id="SSF56935">
    <property type="entry name" value="Porins"/>
    <property type="match status" value="1"/>
</dbReference>
<gene>
    <name evidence="2" type="ORF">AWOD_II_0251</name>
</gene>
<evidence type="ECO:0000256" key="1">
    <source>
        <dbReference type="SAM" id="SignalP"/>
    </source>
</evidence>
<organism evidence="2 3">
    <name type="scientific">Aliivibrio wodanis</name>
    <dbReference type="NCBI Taxonomy" id="80852"/>
    <lineage>
        <taxon>Bacteria</taxon>
        <taxon>Pseudomonadati</taxon>
        <taxon>Pseudomonadota</taxon>
        <taxon>Gammaproteobacteria</taxon>
        <taxon>Vibrionales</taxon>
        <taxon>Vibrionaceae</taxon>
        <taxon>Aliivibrio</taxon>
    </lineage>
</organism>
<feature type="chain" id="PRO_5001857449" evidence="1">
    <location>
        <begin position="23"/>
        <end position="358"/>
    </location>
</feature>
<dbReference type="OrthoDB" id="6211646at2"/>
<name>A0A090I5Q3_9GAMM</name>
<dbReference type="AlphaFoldDB" id="A0A090I5Q3"/>
<dbReference type="Proteomes" id="UP000032427">
    <property type="component" value="Chromosome 2"/>
</dbReference>
<dbReference type="GeneID" id="28542496"/>
<evidence type="ECO:0000313" key="2">
    <source>
        <dbReference type="EMBL" id="CED56900.1"/>
    </source>
</evidence>
<feature type="signal peptide" evidence="1">
    <location>
        <begin position="1"/>
        <end position="22"/>
    </location>
</feature>
<dbReference type="HOGENOM" id="CLU_764936_0_0_6"/>
<sequence>MTKRTAIAIALSSLFVAGGASAATIYENDNGDFLKLYGEVGVGGHFGADYDYGEFYTDEESYIDDSFATLGVKGMNGKMHYRLELDYERENWKYGSGDMVLAIDKLFIGYDVAENQYIEVGLTDTALDDYDKWGDFTFDTTVETGEAGDQAKTFKYEGRYFEVVKVGASYSYNAQSSSGAEVGDVVNGYVGYFGEDFSAVLGLEGRAGADGKSKYGEQRLIGFGMRYAITESIHVGANAFLEQEDVSQSKTLIDNTDPENPVYVYNEFETEENKGGLVSAKYIFNPQWEIVGSANYEEYEKWDKNGDVWDGKDNKWGSSRTWGTVGVNHKPTSSTIIAVEFNMGEAAQDAYAYARVYF</sequence>
<keyword evidence="1" id="KW-0732">Signal</keyword>
<dbReference type="EMBL" id="LN554847">
    <property type="protein sequence ID" value="CED56900.1"/>
    <property type="molecule type" value="Genomic_DNA"/>
</dbReference>
<keyword evidence="3" id="KW-1185">Reference proteome</keyword>
<protein>
    <submittedName>
        <fullName evidence="2">Membrane protein</fullName>
    </submittedName>
</protein>